<feature type="transmembrane region" description="Helical" evidence="1">
    <location>
        <begin position="158"/>
        <end position="176"/>
    </location>
</feature>
<accession>A0A2S0NBC1</accession>
<evidence type="ECO:0000313" key="2">
    <source>
        <dbReference type="EMBL" id="AVO45243.1"/>
    </source>
</evidence>
<dbReference type="Proteomes" id="UP000237889">
    <property type="component" value="Chromosome"/>
</dbReference>
<gene>
    <name evidence="2" type="ORF">C6569_09315</name>
</gene>
<dbReference type="InterPro" id="IPR017516">
    <property type="entry name" value="AbrB_dup"/>
</dbReference>
<name>A0A2S0NBC1_9HYPH</name>
<dbReference type="AlphaFoldDB" id="A0A2S0NBC1"/>
<evidence type="ECO:0000256" key="1">
    <source>
        <dbReference type="SAM" id="Phobius"/>
    </source>
</evidence>
<organism evidence="2 3">
    <name type="scientific">Phreatobacter cathodiphilus</name>
    <dbReference type="NCBI Taxonomy" id="1868589"/>
    <lineage>
        <taxon>Bacteria</taxon>
        <taxon>Pseudomonadati</taxon>
        <taxon>Pseudomonadota</taxon>
        <taxon>Alphaproteobacteria</taxon>
        <taxon>Hyphomicrobiales</taxon>
        <taxon>Phreatobacteraceae</taxon>
        <taxon>Phreatobacter</taxon>
    </lineage>
</organism>
<feature type="transmembrane region" description="Helical" evidence="1">
    <location>
        <begin position="80"/>
        <end position="97"/>
    </location>
</feature>
<dbReference type="PIRSF" id="PIRSF038991">
    <property type="entry name" value="Protein_AbrB"/>
    <property type="match status" value="1"/>
</dbReference>
<feature type="transmembrane region" description="Helical" evidence="1">
    <location>
        <begin position="212"/>
        <end position="232"/>
    </location>
</feature>
<dbReference type="Pfam" id="PF05145">
    <property type="entry name" value="AbrB"/>
    <property type="match status" value="1"/>
</dbReference>
<dbReference type="GO" id="GO:0010468">
    <property type="term" value="P:regulation of gene expression"/>
    <property type="evidence" value="ECO:0007669"/>
    <property type="project" value="InterPro"/>
</dbReference>
<dbReference type="EMBL" id="CP027668">
    <property type="protein sequence ID" value="AVO45243.1"/>
    <property type="molecule type" value="Genomic_DNA"/>
</dbReference>
<dbReference type="PANTHER" id="PTHR38457">
    <property type="entry name" value="REGULATOR ABRB-RELATED"/>
    <property type="match status" value="1"/>
</dbReference>
<keyword evidence="1" id="KW-0812">Transmembrane</keyword>
<dbReference type="OrthoDB" id="7157734at2"/>
<reference evidence="2 3" key="1">
    <citation type="submission" date="2018-03" db="EMBL/GenBank/DDBJ databases">
        <title>Genome sequencing of Phreatobacter sp.</title>
        <authorList>
            <person name="Kim S.-J."/>
            <person name="Heo J."/>
            <person name="Kwon S.-W."/>
        </authorList>
    </citation>
    <scope>NUCLEOTIDE SEQUENCE [LARGE SCALE GENOMIC DNA]</scope>
    <source>
        <strain evidence="2 3">S-12</strain>
    </source>
</reference>
<sequence length="419" mass="44599">MSAVRARHCPPFPQLLRCECPPVRAPDLWTSRPCGASCHAKRRRDRVGTGGGGRDVTGWLAEVRSGFAQLSPAIFPYRRFAFALVLGVIGGALFYSLRLPLPWMLGAMTFCTVAALARAPVAAPGVIRSPMSAIIGVMLGSGFSPSIIYQLPQWLVPLAGLVLFMTACGLSVVWYYRRIGGYDWVTAFFSGMPGGLVEMVIYGEERGGDARVIALVHSARILLVVLTLPFIIQFSQGIRLDRPTGGVSVFDAPLTAELWLLVCGFAGAFLGHVLRLPAKTLLGCMIVSAAVHVSGLSDFKPPFEIVNAAQLVLGVAIGCRFAGTASGVVWRVLALSVGSTAILLFWMTLFAVTVSHLSGFSAVTLILAYSPGGLTEMALIAVALHAEVAFVAAFHIIRVFLTMIAAPLTFRLLGSGRGP</sequence>
<dbReference type="InterPro" id="IPR007820">
    <property type="entry name" value="AbrB_fam"/>
</dbReference>
<proteinExistence type="predicted"/>
<dbReference type="NCBIfam" id="TIGR03082">
    <property type="entry name" value="Gneg_AbrB_dup"/>
    <property type="match status" value="2"/>
</dbReference>
<protein>
    <submittedName>
        <fullName evidence="2">Monooxygenase</fullName>
    </submittedName>
</protein>
<dbReference type="KEGG" id="phr:C6569_09315"/>
<feature type="transmembrane region" description="Helical" evidence="1">
    <location>
        <begin position="389"/>
        <end position="413"/>
    </location>
</feature>
<keyword evidence="1" id="KW-1133">Transmembrane helix</keyword>
<keyword evidence="3" id="KW-1185">Reference proteome</keyword>
<keyword evidence="2" id="KW-0503">Monooxygenase</keyword>
<feature type="transmembrane region" description="Helical" evidence="1">
    <location>
        <begin position="103"/>
        <end position="121"/>
    </location>
</feature>
<feature type="transmembrane region" description="Helical" evidence="1">
    <location>
        <begin position="133"/>
        <end position="152"/>
    </location>
</feature>
<dbReference type="PANTHER" id="PTHR38457:SF1">
    <property type="entry name" value="REGULATOR ABRB-RELATED"/>
    <property type="match status" value="1"/>
</dbReference>
<keyword evidence="2" id="KW-0560">Oxidoreductase</keyword>
<feature type="transmembrane region" description="Helical" evidence="1">
    <location>
        <begin position="252"/>
        <end position="274"/>
    </location>
</feature>
<dbReference type="GO" id="GO:0004497">
    <property type="term" value="F:monooxygenase activity"/>
    <property type="evidence" value="ECO:0007669"/>
    <property type="project" value="UniProtKB-KW"/>
</dbReference>
<keyword evidence="1" id="KW-0472">Membrane</keyword>
<dbReference type="GO" id="GO:0016020">
    <property type="term" value="C:membrane"/>
    <property type="evidence" value="ECO:0007669"/>
    <property type="project" value="InterPro"/>
</dbReference>
<evidence type="ECO:0000313" key="3">
    <source>
        <dbReference type="Proteomes" id="UP000237889"/>
    </source>
</evidence>